<evidence type="ECO:0000256" key="8">
    <source>
        <dbReference type="ARBA" id="ARBA00038168"/>
    </source>
</evidence>
<evidence type="ECO:0000259" key="11">
    <source>
        <dbReference type="PROSITE" id="PS50255"/>
    </source>
</evidence>
<keyword evidence="7" id="KW-0472">Membrane</keyword>
<evidence type="ECO:0000256" key="3">
    <source>
        <dbReference type="ARBA" id="ARBA00022692"/>
    </source>
</evidence>
<comment type="caution">
    <text evidence="12">The sequence shown here is derived from an EMBL/GenBank/DDBJ whole genome shotgun (WGS) entry which is preliminary data.</text>
</comment>
<dbReference type="PROSITE" id="PS50255">
    <property type="entry name" value="CYTOCHROME_B5_2"/>
    <property type="match status" value="1"/>
</dbReference>
<dbReference type="SMART" id="SM01117">
    <property type="entry name" value="Cyt-b5"/>
    <property type="match status" value="1"/>
</dbReference>
<gene>
    <name evidence="12" type="ORF">E5288_WYG009332</name>
</gene>
<dbReference type="InterPro" id="IPR050668">
    <property type="entry name" value="Cytochrome_b5"/>
</dbReference>
<evidence type="ECO:0000256" key="7">
    <source>
        <dbReference type="ARBA" id="ARBA00023136"/>
    </source>
</evidence>
<keyword evidence="4 10" id="KW-0479">Metal-binding</keyword>
<keyword evidence="6 10" id="KW-0408">Iron</keyword>
<dbReference type="PRINTS" id="PR00363">
    <property type="entry name" value="CYTOCHROMEB5"/>
</dbReference>
<proteinExistence type="inferred from homology"/>
<evidence type="ECO:0000256" key="4">
    <source>
        <dbReference type="ARBA" id="ARBA00022723"/>
    </source>
</evidence>
<dbReference type="GO" id="GO:0005789">
    <property type="term" value="C:endoplasmic reticulum membrane"/>
    <property type="evidence" value="ECO:0007669"/>
    <property type="project" value="TreeGrafter"/>
</dbReference>
<accession>A0A6B0RZW8</accession>
<dbReference type="Gene3D" id="3.10.120.10">
    <property type="entry name" value="Cytochrome b5-like heme/steroid binding domain"/>
    <property type="match status" value="1"/>
</dbReference>
<evidence type="ECO:0000256" key="2">
    <source>
        <dbReference type="ARBA" id="ARBA00022617"/>
    </source>
</evidence>
<evidence type="ECO:0000313" key="13">
    <source>
        <dbReference type="Proteomes" id="UP000322234"/>
    </source>
</evidence>
<evidence type="ECO:0000256" key="9">
    <source>
        <dbReference type="ARBA" id="ARBA00039806"/>
    </source>
</evidence>
<evidence type="ECO:0000256" key="1">
    <source>
        <dbReference type="ARBA" id="ARBA00004370"/>
    </source>
</evidence>
<dbReference type="GO" id="GO:0046872">
    <property type="term" value="F:metal ion binding"/>
    <property type="evidence" value="ECO:0007669"/>
    <property type="project" value="UniProtKB-UniRule"/>
</dbReference>
<dbReference type="Proteomes" id="UP000322234">
    <property type="component" value="Unassembled WGS sequence"/>
</dbReference>
<dbReference type="Pfam" id="PF00173">
    <property type="entry name" value="Cyt-b5"/>
    <property type="match status" value="1"/>
</dbReference>
<dbReference type="InterPro" id="IPR018506">
    <property type="entry name" value="Cyt_B5_heme-BS"/>
</dbReference>
<evidence type="ECO:0000256" key="10">
    <source>
        <dbReference type="RuleBase" id="RU362121"/>
    </source>
</evidence>
<feature type="domain" description="Cytochrome b5 heme-binding" evidence="11">
    <location>
        <begin position="9"/>
        <end position="85"/>
    </location>
</feature>
<dbReference type="SUPFAM" id="SSF55856">
    <property type="entry name" value="Cytochrome b5-like heme/steroid binding domain"/>
    <property type="match status" value="1"/>
</dbReference>
<dbReference type="InterPro" id="IPR036400">
    <property type="entry name" value="Cyt_B5-like_heme/steroid_sf"/>
</dbReference>
<dbReference type="EMBL" id="VBQZ03000141">
    <property type="protein sequence ID" value="MXQ95610.1"/>
    <property type="molecule type" value="Genomic_DNA"/>
</dbReference>
<keyword evidence="3" id="KW-0812">Transmembrane</keyword>
<comment type="similarity">
    <text evidence="8 10">Belongs to the cytochrome b5 family.</text>
</comment>
<organism evidence="12 13">
    <name type="scientific">Bos mutus</name>
    <name type="common">wild yak</name>
    <dbReference type="NCBI Taxonomy" id="72004"/>
    <lineage>
        <taxon>Eukaryota</taxon>
        <taxon>Metazoa</taxon>
        <taxon>Chordata</taxon>
        <taxon>Craniata</taxon>
        <taxon>Vertebrata</taxon>
        <taxon>Euteleostomi</taxon>
        <taxon>Mammalia</taxon>
        <taxon>Eutheria</taxon>
        <taxon>Laurasiatheria</taxon>
        <taxon>Artiodactyla</taxon>
        <taxon>Ruminantia</taxon>
        <taxon>Pecora</taxon>
        <taxon>Bovidae</taxon>
        <taxon>Bovinae</taxon>
        <taxon>Bos</taxon>
    </lineage>
</organism>
<keyword evidence="5" id="KW-0813">Transport</keyword>
<keyword evidence="13" id="KW-1185">Reference proteome</keyword>
<dbReference type="FunFam" id="3.10.120.10:FF:000002">
    <property type="entry name" value="Cytochrome b5 type B"/>
    <property type="match status" value="1"/>
</dbReference>
<evidence type="ECO:0000256" key="6">
    <source>
        <dbReference type="ARBA" id="ARBA00023004"/>
    </source>
</evidence>
<keyword evidence="2 10" id="KW-0349">Heme</keyword>
<dbReference type="PANTHER" id="PTHR19359">
    <property type="entry name" value="CYTOCHROME B5"/>
    <property type="match status" value="1"/>
</dbReference>
<dbReference type="PANTHER" id="PTHR19359:SF154">
    <property type="entry name" value="CYTOCHROME B5"/>
    <property type="match status" value="1"/>
</dbReference>
<evidence type="ECO:0000313" key="12">
    <source>
        <dbReference type="EMBL" id="MXQ95610.1"/>
    </source>
</evidence>
<reference evidence="12" key="1">
    <citation type="submission" date="2019-10" db="EMBL/GenBank/DDBJ databases">
        <title>The sequence and de novo assembly of the wild yak genome.</title>
        <authorList>
            <person name="Liu Y."/>
        </authorList>
    </citation>
    <scope>NUCLEOTIDE SEQUENCE [LARGE SCALE GENOMIC DNA]</scope>
    <source>
        <strain evidence="12">WY2019</strain>
    </source>
</reference>
<dbReference type="PROSITE" id="PS00191">
    <property type="entry name" value="CYTOCHROME_B5_1"/>
    <property type="match status" value="1"/>
</dbReference>
<dbReference type="GO" id="GO:0020037">
    <property type="term" value="F:heme binding"/>
    <property type="evidence" value="ECO:0007669"/>
    <property type="project" value="UniProtKB-UniRule"/>
</dbReference>
<name>A0A6B0RZW8_9CETA</name>
<keyword evidence="5" id="KW-0249">Electron transport</keyword>
<dbReference type="InterPro" id="IPR001199">
    <property type="entry name" value="Cyt_B5-like_heme/steroid-bd"/>
</dbReference>
<comment type="subcellular location">
    <subcellularLocation>
        <location evidence="1">Membrane</location>
    </subcellularLocation>
</comment>
<evidence type="ECO:0000256" key="5">
    <source>
        <dbReference type="ARBA" id="ARBA00022982"/>
    </source>
</evidence>
<protein>
    <recommendedName>
        <fullName evidence="9">Cytochrome b5</fullName>
    </recommendedName>
</protein>
<sequence>MAEESSKAVKYYTLEEIQKHNNSKSTWLILHYKVYDLTKFLEEHPGGEEVLREQAGGDATENFEDVGHSTDARELSKTFIIGELHPDDRSKITKPSESIITTIDSNPSEFVPRPCLDFWTVCFAFSSTDSGRTCVRLLTVGYRLCSSWMSPPGSGDLCPNRGPGRRAQPQCVLAAAHCRLAGAVKLSTGFLETKAKTLTLLDFSKAENMLCIVPSQDGPRGSQDGNFRQTTLELYSVVAATVTRPLVEGLREVRKLSSPEHSPPALACDLNPMAYAPVLGFQVPIPQTEV</sequence>
<dbReference type="AlphaFoldDB" id="A0A6B0RZW8"/>